<evidence type="ECO:0000313" key="3">
    <source>
        <dbReference type="Proteomes" id="UP000272942"/>
    </source>
</evidence>
<feature type="compositionally biased region" description="Polar residues" evidence="1">
    <location>
        <begin position="328"/>
        <end position="345"/>
    </location>
</feature>
<dbReference type="WBParaSite" id="ECPE_0001031401-mRNA-1">
    <property type="protein sequence ID" value="ECPE_0001031401-mRNA-1"/>
    <property type="gene ID" value="ECPE_0001031401"/>
</dbReference>
<sequence>MRDSDQVVVVSTKSSHEPPKASIWSSWVSRVVTGHHFLTPHKMLLYDQASQNVSAEEALLTVFPWGGSVFPHETAGLFDMYADPPDMLVEDMWSVSPTGSDAYDPYCRVDFKSTDWSILSDSLQRLDRNTRKLKAELSHHTDLVETLASNVETVFGSELTESLNGIRRYATKVEDEIGLIVHQVDLERNERSVQQRMITSLRATLAEADRQLEQAAAFERQLHVIQAAHRLDQNRSTHAFPRDRESTDIGCASKVTDNIKSVDDKLSVDEGSSFSNWSVSPSLTGSTSRIESTVTKKKKSPMRDDHLSHQLFTGQTRSPDFEKDTHSRVSSSSQTRNRYTASSLDRVQRLGDQRTPLDHEKTRSRSADSSYPNSGPSAPNDAKEANTVLQSWFVQRIQLEMRRRHRTEALLAQTQRELEHLRSTDLIRTQDKTAEKLKNPNDHFASDRQNAVDHHKLHTVQKYLFDSVHCTQLPVLECSHSCSIHTSQKPEINSQTVPLESFTSSDTPLPNQSPFSGETRSGQSGHWDPFALQCSSVCYDKQPFRRHFSEPDLVISCRSSSSPSKNVTDLSYSSSVHNDSSPLVRFPSPSCQTSKSKPHLHIMPFASTQRSLGRPHKRQRTNSDHEKSISFRVNSTGAMHQLIAFLRNSNNLLFQLMQVYRFAHHADHRTKQLELQKFMHQYGEEFERFRSCILRANNPKTDLSNHEDSSLFPIYLCQLVQLYPTTERIPRLKAEDLDNPSSLFKRYRFHSSLEQLNSTACSDPDNHFTSHVWHEIDTPLLSSEDCSLQGTIVETLVTRLNRVSEKLRAQMEQCNELEALLAERDARLVAQNSELAEAEAHLAASTETVASLHKKILAGSRNWTQLLENIQHRTGSSSDPSSLRVGPDQLPALPAVLDLVRSLDAAYAELQESERCRILAEQRATSALNTARRLRGQLRDNLIQPLDSGMFAPDLTDLCYVTPQLDKSSQTEEVTPPSLLSKNTPERVLCDVAVQHSDSATEKGPTLQDEVDRLQKYRITQKTRYEQLQQRFFQLNSELDATVDVLRHHQTSSEVERRRTAVELSQLRTQLAKANSLLDHYRMIQTKSTAPLATVSSKDRGLAALRGMMMILITFTFDAVRMDATKLK</sequence>
<proteinExistence type="predicted"/>
<accession>A0A183ATJ7</accession>
<dbReference type="EMBL" id="UZAN01048816">
    <property type="protein sequence ID" value="VDP86813.1"/>
    <property type="molecule type" value="Genomic_DNA"/>
</dbReference>
<reference evidence="2 3" key="2">
    <citation type="submission" date="2018-11" db="EMBL/GenBank/DDBJ databases">
        <authorList>
            <consortium name="Pathogen Informatics"/>
        </authorList>
    </citation>
    <scope>NUCLEOTIDE SEQUENCE [LARGE SCALE GENOMIC DNA]</scope>
    <source>
        <strain evidence="2 3">Egypt</strain>
    </source>
</reference>
<evidence type="ECO:0000313" key="4">
    <source>
        <dbReference type="WBParaSite" id="ECPE_0001031401-mRNA-1"/>
    </source>
</evidence>
<feature type="compositionally biased region" description="Basic and acidic residues" evidence="1">
    <location>
        <begin position="346"/>
        <end position="366"/>
    </location>
</feature>
<dbReference type="OrthoDB" id="6277279at2759"/>
<gene>
    <name evidence="2" type="ORF">ECPE_LOCUS10282</name>
</gene>
<feature type="compositionally biased region" description="Polar residues" evidence="1">
    <location>
        <begin position="270"/>
        <end position="293"/>
    </location>
</feature>
<protein>
    <submittedName>
        <fullName evidence="4">ANK_REP_REGION domain-containing protein</fullName>
    </submittedName>
</protein>
<organism evidence="4">
    <name type="scientific">Echinostoma caproni</name>
    <dbReference type="NCBI Taxonomy" id="27848"/>
    <lineage>
        <taxon>Eukaryota</taxon>
        <taxon>Metazoa</taxon>
        <taxon>Spiralia</taxon>
        <taxon>Lophotrochozoa</taxon>
        <taxon>Platyhelminthes</taxon>
        <taxon>Trematoda</taxon>
        <taxon>Digenea</taxon>
        <taxon>Plagiorchiida</taxon>
        <taxon>Echinostomata</taxon>
        <taxon>Echinostomatoidea</taxon>
        <taxon>Echinostomatidae</taxon>
        <taxon>Echinostoma</taxon>
    </lineage>
</organism>
<keyword evidence="3" id="KW-1185">Reference proteome</keyword>
<evidence type="ECO:0000313" key="2">
    <source>
        <dbReference type="EMBL" id="VDP86813.1"/>
    </source>
</evidence>
<name>A0A183ATJ7_9TREM</name>
<reference evidence="4" key="1">
    <citation type="submission" date="2016-06" db="UniProtKB">
        <authorList>
            <consortium name="WormBaseParasite"/>
        </authorList>
    </citation>
    <scope>IDENTIFICATION</scope>
</reference>
<feature type="compositionally biased region" description="Polar residues" evidence="1">
    <location>
        <begin position="367"/>
        <end position="377"/>
    </location>
</feature>
<dbReference type="Proteomes" id="UP000272942">
    <property type="component" value="Unassembled WGS sequence"/>
</dbReference>
<evidence type="ECO:0000256" key="1">
    <source>
        <dbReference type="SAM" id="MobiDB-lite"/>
    </source>
</evidence>
<feature type="region of interest" description="Disordered" evidence="1">
    <location>
        <begin position="498"/>
        <end position="524"/>
    </location>
</feature>
<feature type="region of interest" description="Disordered" evidence="1">
    <location>
        <begin position="268"/>
        <end position="383"/>
    </location>
</feature>
<dbReference type="AlphaFoldDB" id="A0A183ATJ7"/>